<feature type="compositionally biased region" description="Polar residues" evidence="6">
    <location>
        <begin position="47"/>
        <end position="59"/>
    </location>
</feature>
<keyword evidence="3" id="KW-0964">Secreted</keyword>
<dbReference type="RefSeq" id="WP_095106613.1">
    <property type="nucleotide sequence ID" value="NZ_BKAR01000003.1"/>
</dbReference>
<evidence type="ECO:0000256" key="2">
    <source>
        <dbReference type="ARBA" id="ARBA00022512"/>
    </source>
</evidence>
<feature type="region of interest" description="Disordered" evidence="6">
    <location>
        <begin position="47"/>
        <end position="66"/>
    </location>
</feature>
<comment type="caution">
    <text evidence="10">The sequence shown here is derived from an EMBL/GenBank/DDBJ whole genome shotgun (WGS) entry which is preliminary data.</text>
</comment>
<dbReference type="OrthoDB" id="2414550at2"/>
<reference evidence="10 11" key="1">
    <citation type="submission" date="2019-07" db="EMBL/GenBank/DDBJ databases">
        <title>Whole genome shotgun sequence of Staphylococcus piscifermentans NBRC 109625.</title>
        <authorList>
            <person name="Hosoyama A."/>
            <person name="Uohara A."/>
            <person name="Ohji S."/>
            <person name="Ichikawa N."/>
        </authorList>
    </citation>
    <scope>NUCLEOTIDE SEQUENCE [LARGE SCALE GENOMIC DNA]</scope>
    <source>
        <strain evidence="10 11">NBRC 109625</strain>
    </source>
</reference>
<evidence type="ECO:0000256" key="4">
    <source>
        <dbReference type="ARBA" id="ARBA00022729"/>
    </source>
</evidence>
<evidence type="ECO:0000256" key="5">
    <source>
        <dbReference type="ARBA" id="ARBA00023088"/>
    </source>
</evidence>
<comment type="subcellular location">
    <subcellularLocation>
        <location evidence="1">Secreted</location>
        <location evidence="1">Cell wall</location>
        <topology evidence="1">Peptidoglycan-anchor</topology>
    </subcellularLocation>
</comment>
<dbReference type="Proteomes" id="UP000321736">
    <property type="component" value="Unassembled WGS sequence"/>
</dbReference>
<evidence type="ECO:0000259" key="9">
    <source>
        <dbReference type="Pfam" id="PF00746"/>
    </source>
</evidence>
<feature type="transmembrane region" description="Helical" evidence="7">
    <location>
        <begin position="147"/>
        <end position="165"/>
    </location>
</feature>
<evidence type="ECO:0000313" key="10">
    <source>
        <dbReference type="EMBL" id="GEP83822.1"/>
    </source>
</evidence>
<name>A0A239UEQ8_9STAP</name>
<protein>
    <recommendedName>
        <fullName evidence="9">Gram-positive cocci surface proteins LPxTG domain-containing protein</fullName>
    </recommendedName>
</protein>
<sequence length="174" mass="18920">MKKLGLLGTTALASTLLFTGVQSNTANAATIDEGQASNSVKNLVENNDNYQPKSETQYTIDKDGTNPVDNSYKVAFGEEPHQAPSFLYVKKDTGDIYDYKGNLIQKASNSSANTQKQTQENNEQNNQGNLEKHNQTLPESGTESNSTLITLFGSILLTLGAFLSIKPVSKNKQK</sequence>
<dbReference type="InterPro" id="IPR019931">
    <property type="entry name" value="LPXTG_anchor"/>
</dbReference>
<evidence type="ECO:0000256" key="8">
    <source>
        <dbReference type="SAM" id="SignalP"/>
    </source>
</evidence>
<gene>
    <name evidence="10" type="ORF">SPI02_04070</name>
</gene>
<feature type="compositionally biased region" description="Polar residues" evidence="6">
    <location>
        <begin position="135"/>
        <end position="144"/>
    </location>
</feature>
<evidence type="ECO:0000256" key="7">
    <source>
        <dbReference type="SAM" id="Phobius"/>
    </source>
</evidence>
<dbReference type="EMBL" id="BKAR01000003">
    <property type="protein sequence ID" value="GEP83822.1"/>
    <property type="molecule type" value="Genomic_DNA"/>
</dbReference>
<keyword evidence="11" id="KW-1185">Reference proteome</keyword>
<keyword evidence="7" id="KW-0812">Transmembrane</keyword>
<accession>A0A239UEQ8</accession>
<dbReference type="NCBIfam" id="TIGR01167">
    <property type="entry name" value="LPXTG_anchor"/>
    <property type="match status" value="1"/>
</dbReference>
<feature type="compositionally biased region" description="Low complexity" evidence="6">
    <location>
        <begin position="113"/>
        <end position="127"/>
    </location>
</feature>
<evidence type="ECO:0000256" key="3">
    <source>
        <dbReference type="ARBA" id="ARBA00022525"/>
    </source>
</evidence>
<proteinExistence type="predicted"/>
<keyword evidence="7" id="KW-0472">Membrane</keyword>
<evidence type="ECO:0000256" key="6">
    <source>
        <dbReference type="SAM" id="MobiDB-lite"/>
    </source>
</evidence>
<keyword evidence="4 8" id="KW-0732">Signal</keyword>
<dbReference type="Pfam" id="PF00746">
    <property type="entry name" value="Gram_pos_anchor"/>
    <property type="match status" value="1"/>
</dbReference>
<organism evidence="10 11">
    <name type="scientific">Staphylococcus piscifermentans</name>
    <dbReference type="NCBI Taxonomy" id="70258"/>
    <lineage>
        <taxon>Bacteria</taxon>
        <taxon>Bacillati</taxon>
        <taxon>Bacillota</taxon>
        <taxon>Bacilli</taxon>
        <taxon>Bacillales</taxon>
        <taxon>Staphylococcaceae</taxon>
        <taxon>Staphylococcus</taxon>
    </lineage>
</organism>
<feature type="domain" description="Gram-positive cocci surface proteins LPxTG" evidence="9">
    <location>
        <begin position="135"/>
        <end position="166"/>
    </location>
</feature>
<keyword evidence="2" id="KW-0134">Cell wall</keyword>
<feature type="signal peptide" evidence="8">
    <location>
        <begin position="1"/>
        <end position="28"/>
    </location>
</feature>
<feature type="region of interest" description="Disordered" evidence="6">
    <location>
        <begin position="108"/>
        <end position="144"/>
    </location>
</feature>
<evidence type="ECO:0000256" key="1">
    <source>
        <dbReference type="ARBA" id="ARBA00004168"/>
    </source>
</evidence>
<evidence type="ECO:0000313" key="11">
    <source>
        <dbReference type="Proteomes" id="UP000321736"/>
    </source>
</evidence>
<dbReference type="AlphaFoldDB" id="A0A239UEQ8"/>
<feature type="chain" id="PRO_5043456053" description="Gram-positive cocci surface proteins LPxTG domain-containing protein" evidence="8">
    <location>
        <begin position="29"/>
        <end position="174"/>
    </location>
</feature>
<keyword evidence="7" id="KW-1133">Transmembrane helix</keyword>
<keyword evidence="5" id="KW-0572">Peptidoglycan-anchor</keyword>